<feature type="domain" description="TMC" evidence="7">
    <location>
        <begin position="311"/>
        <end position="422"/>
    </location>
</feature>
<evidence type="ECO:0000256" key="5">
    <source>
        <dbReference type="ARBA" id="ARBA00023136"/>
    </source>
</evidence>
<dbReference type="InterPro" id="IPR038900">
    <property type="entry name" value="TMC"/>
</dbReference>
<dbReference type="OMA" id="KKYTLMR"/>
<feature type="transmembrane region" description="Helical" evidence="6">
    <location>
        <begin position="200"/>
        <end position="222"/>
    </location>
</feature>
<keyword evidence="9" id="KW-1185">Reference proteome</keyword>
<evidence type="ECO:0000256" key="4">
    <source>
        <dbReference type="ARBA" id="ARBA00022989"/>
    </source>
</evidence>
<sequence>VWEAWGPAHIIHPRRLGPWAGWEALGRLQLWRGALHTVESRFGVGIKAYFVFLRYLLYMNLLHSVLVLAFILGPAAGDIGGFLERSPVFYGFYSSSSSTYPCLNPALLYLTGVLVIFSLSLIVLVRRMAVAYRRSWLLGQRHAVNLSLRVLSGWDFTVQDAAAAALMHGLIRNHLKLYLQEQAFSLREAQRTLPQWGVLYTLRVSLNLFVLSLLGGAFALIYSSTVWSNEKLSVEAGFWRTLLFQYLPAVTMNLLNLLLPHIFRKVSSLEDYSLSTQVNATFMRSIFLKLASLGIFVFFIFKTDRQQGDSCWENQFGREMYKLVMLDFMASILITLLVDLPTRILKDTCPSCWLARLSGKQRFQVPFNVLNLVYNQTVLWAGVFYCPLLPLLGTVKLVTLFYFKKFKVLRCCAPEQRMFRAASSSVLFHFMLLLGLFMVAGTLGLDPSPCGPFAGGSVLNSTGVCVASLPGPLQSSLRYLASGPFVVPLIMAEIPLVRRKRNNNISLLVQ</sequence>
<evidence type="ECO:0000256" key="3">
    <source>
        <dbReference type="ARBA" id="ARBA00022692"/>
    </source>
</evidence>
<dbReference type="Pfam" id="PF07810">
    <property type="entry name" value="TMC"/>
    <property type="match status" value="1"/>
</dbReference>
<accession>A0A8C4Z348</accession>
<evidence type="ECO:0000313" key="8">
    <source>
        <dbReference type="Ensembl" id="ENSGMOP00000004726.2"/>
    </source>
</evidence>
<organism evidence="8 9">
    <name type="scientific">Gadus morhua</name>
    <name type="common">Atlantic cod</name>
    <dbReference type="NCBI Taxonomy" id="8049"/>
    <lineage>
        <taxon>Eukaryota</taxon>
        <taxon>Metazoa</taxon>
        <taxon>Chordata</taxon>
        <taxon>Craniata</taxon>
        <taxon>Vertebrata</taxon>
        <taxon>Euteleostomi</taxon>
        <taxon>Actinopterygii</taxon>
        <taxon>Neopterygii</taxon>
        <taxon>Teleostei</taxon>
        <taxon>Neoteleostei</taxon>
        <taxon>Acanthomorphata</taxon>
        <taxon>Zeiogadaria</taxon>
        <taxon>Gadariae</taxon>
        <taxon>Gadiformes</taxon>
        <taxon>Gadoidei</taxon>
        <taxon>Gadidae</taxon>
        <taxon>Gadus</taxon>
    </lineage>
</organism>
<evidence type="ECO:0000259" key="7">
    <source>
        <dbReference type="Pfam" id="PF07810"/>
    </source>
</evidence>
<comment type="similarity">
    <text evidence="2 6">Belongs to the TMC family.</text>
</comment>
<feature type="transmembrane region" description="Helical" evidence="6">
    <location>
        <begin position="55"/>
        <end position="76"/>
    </location>
</feature>
<evidence type="ECO:0000256" key="2">
    <source>
        <dbReference type="ARBA" id="ARBA00006510"/>
    </source>
</evidence>
<reference evidence="8" key="2">
    <citation type="submission" date="2025-09" db="UniProtKB">
        <authorList>
            <consortium name="Ensembl"/>
        </authorList>
    </citation>
    <scope>IDENTIFICATION</scope>
</reference>
<feature type="transmembrane region" description="Helical" evidence="6">
    <location>
        <begin position="106"/>
        <end position="125"/>
    </location>
</feature>
<dbReference type="Proteomes" id="UP000694546">
    <property type="component" value="Chromosome 3"/>
</dbReference>
<feature type="transmembrane region" description="Helical" evidence="6">
    <location>
        <begin position="424"/>
        <end position="445"/>
    </location>
</feature>
<feature type="transmembrane region" description="Helical" evidence="6">
    <location>
        <begin position="282"/>
        <end position="301"/>
    </location>
</feature>
<name>A0A8C4Z348_GADMO</name>
<proteinExistence type="inferred from homology"/>
<evidence type="ECO:0000313" key="9">
    <source>
        <dbReference type="Proteomes" id="UP000694546"/>
    </source>
</evidence>
<dbReference type="InterPro" id="IPR012496">
    <property type="entry name" value="TMC_dom"/>
</dbReference>
<dbReference type="KEGG" id="gmh:115540021"/>
<feature type="transmembrane region" description="Helical" evidence="6">
    <location>
        <begin position="321"/>
        <end position="338"/>
    </location>
</feature>
<reference evidence="8" key="1">
    <citation type="submission" date="2025-08" db="UniProtKB">
        <authorList>
            <consortium name="Ensembl"/>
        </authorList>
    </citation>
    <scope>IDENTIFICATION</scope>
</reference>
<protein>
    <recommendedName>
        <fullName evidence="6">Transmembrane channel-like protein</fullName>
    </recommendedName>
</protein>
<keyword evidence="3 6" id="KW-0812">Transmembrane</keyword>
<dbReference type="PANTHER" id="PTHR23302">
    <property type="entry name" value="TRANSMEMBRANE CHANNEL-RELATED"/>
    <property type="match status" value="1"/>
</dbReference>
<dbReference type="PANTHER" id="PTHR23302:SF66">
    <property type="entry name" value="TRANSMEMBRANE CHANNEL-LIKE PROTEIN"/>
    <property type="match status" value="1"/>
</dbReference>
<comment type="subcellular location">
    <subcellularLocation>
        <location evidence="1 6">Membrane</location>
        <topology evidence="1 6">Multi-pass membrane protein</topology>
    </subcellularLocation>
</comment>
<feature type="transmembrane region" description="Helical" evidence="6">
    <location>
        <begin position="479"/>
        <end position="497"/>
    </location>
</feature>
<dbReference type="GO" id="GO:0008381">
    <property type="term" value="F:mechanosensitive monoatomic ion channel activity"/>
    <property type="evidence" value="ECO:0007669"/>
    <property type="project" value="TreeGrafter"/>
</dbReference>
<evidence type="ECO:0000256" key="6">
    <source>
        <dbReference type="RuleBase" id="RU310713"/>
    </source>
</evidence>
<dbReference type="GeneTree" id="ENSGT01050000244894"/>
<keyword evidence="5 6" id="KW-0472">Membrane</keyword>
<dbReference type="CTD" id="147138"/>
<dbReference type="AlphaFoldDB" id="A0A8C4Z348"/>
<dbReference type="GO" id="GO:0005886">
    <property type="term" value="C:plasma membrane"/>
    <property type="evidence" value="ECO:0007669"/>
    <property type="project" value="InterPro"/>
</dbReference>
<feature type="transmembrane region" description="Helical" evidence="6">
    <location>
        <begin position="378"/>
        <end position="403"/>
    </location>
</feature>
<evidence type="ECO:0000256" key="1">
    <source>
        <dbReference type="ARBA" id="ARBA00004141"/>
    </source>
</evidence>
<dbReference type="Ensembl" id="ENSGMOT00000004866.2">
    <property type="protein sequence ID" value="ENSGMOP00000004726.2"/>
    <property type="gene ID" value="ENSGMOG00000004448.2"/>
</dbReference>
<keyword evidence="4 6" id="KW-1133">Transmembrane helix</keyword>